<evidence type="ECO:0000256" key="1">
    <source>
        <dbReference type="SAM" id="Phobius"/>
    </source>
</evidence>
<dbReference type="AlphaFoldDB" id="A0A5N6Y1J8"/>
<keyword evidence="1" id="KW-0812">Transmembrane</keyword>
<dbReference type="EMBL" id="ML737177">
    <property type="protein sequence ID" value="KAE8337650.1"/>
    <property type="molecule type" value="Genomic_DNA"/>
</dbReference>
<gene>
    <name evidence="2" type="ORF">BDV24DRAFT_139668</name>
</gene>
<feature type="transmembrane region" description="Helical" evidence="1">
    <location>
        <begin position="20"/>
        <end position="40"/>
    </location>
</feature>
<proteinExistence type="predicted"/>
<dbReference type="Proteomes" id="UP000325558">
    <property type="component" value="Unassembled WGS sequence"/>
</dbReference>
<accession>A0A5N6Y1J8</accession>
<name>A0A5N6Y1J8_9EURO</name>
<protein>
    <submittedName>
        <fullName evidence="2">Uncharacterized protein</fullName>
    </submittedName>
</protein>
<keyword evidence="1" id="KW-1133">Transmembrane helix</keyword>
<organism evidence="2">
    <name type="scientific">Aspergillus arachidicola</name>
    <dbReference type="NCBI Taxonomy" id="656916"/>
    <lineage>
        <taxon>Eukaryota</taxon>
        <taxon>Fungi</taxon>
        <taxon>Dikarya</taxon>
        <taxon>Ascomycota</taxon>
        <taxon>Pezizomycotina</taxon>
        <taxon>Eurotiomycetes</taxon>
        <taxon>Eurotiomycetidae</taxon>
        <taxon>Eurotiales</taxon>
        <taxon>Aspergillaceae</taxon>
        <taxon>Aspergillus</taxon>
        <taxon>Aspergillus subgen. Circumdati</taxon>
    </lineage>
</organism>
<sequence>MRQYDNAYFWFLPQSEVFRGLATMRLNFFFFSLFLFYLPLPLQEIYPFQSNTMGARVTFKAPLV</sequence>
<reference evidence="2" key="1">
    <citation type="submission" date="2019-04" db="EMBL/GenBank/DDBJ databases">
        <title>Friends and foes A comparative genomics study of 23 Aspergillus species from section Flavi.</title>
        <authorList>
            <consortium name="DOE Joint Genome Institute"/>
            <person name="Kjaerbolling I."/>
            <person name="Vesth T."/>
            <person name="Frisvad J.C."/>
            <person name="Nybo J.L."/>
            <person name="Theobald S."/>
            <person name="Kildgaard S."/>
            <person name="Isbrandt T."/>
            <person name="Kuo A."/>
            <person name="Sato A."/>
            <person name="Lyhne E.K."/>
            <person name="Kogle M.E."/>
            <person name="Wiebenga A."/>
            <person name="Kun R.S."/>
            <person name="Lubbers R.J."/>
            <person name="Makela M.R."/>
            <person name="Barry K."/>
            <person name="Chovatia M."/>
            <person name="Clum A."/>
            <person name="Daum C."/>
            <person name="Haridas S."/>
            <person name="He G."/>
            <person name="LaButti K."/>
            <person name="Lipzen A."/>
            <person name="Mondo S."/>
            <person name="Riley R."/>
            <person name="Salamov A."/>
            <person name="Simmons B.A."/>
            <person name="Magnuson J.K."/>
            <person name="Henrissat B."/>
            <person name="Mortensen U.H."/>
            <person name="Larsen T.O."/>
            <person name="Devries R.P."/>
            <person name="Grigoriev I.V."/>
            <person name="Machida M."/>
            <person name="Baker S.E."/>
            <person name="Andersen M.R."/>
        </authorList>
    </citation>
    <scope>NUCLEOTIDE SEQUENCE</scope>
    <source>
        <strain evidence="2">CBS 117612</strain>
    </source>
</reference>
<evidence type="ECO:0000313" key="2">
    <source>
        <dbReference type="EMBL" id="KAE8337650.1"/>
    </source>
</evidence>
<keyword evidence="1" id="KW-0472">Membrane</keyword>